<feature type="transmembrane region" description="Helical" evidence="5">
    <location>
        <begin position="48"/>
        <end position="65"/>
    </location>
</feature>
<evidence type="ECO:0000313" key="7">
    <source>
        <dbReference type="EMBL" id="MBK9295933.1"/>
    </source>
</evidence>
<protein>
    <submittedName>
        <fullName evidence="7">RDD family protein</fullName>
    </submittedName>
</protein>
<comment type="subcellular location">
    <subcellularLocation>
        <location evidence="1">Membrane</location>
        <topology evidence="1">Multi-pass membrane protein</topology>
    </subcellularLocation>
</comment>
<accession>A0A936TC80</accession>
<dbReference type="AlphaFoldDB" id="A0A936TC80"/>
<name>A0A936TC80_9ACTN</name>
<evidence type="ECO:0000259" key="6">
    <source>
        <dbReference type="Pfam" id="PF06271"/>
    </source>
</evidence>
<dbReference type="EMBL" id="JADJZA010000001">
    <property type="protein sequence ID" value="MBK9295933.1"/>
    <property type="molecule type" value="Genomic_DNA"/>
</dbReference>
<keyword evidence="3 5" id="KW-1133">Transmembrane helix</keyword>
<dbReference type="GO" id="GO:0016020">
    <property type="term" value="C:membrane"/>
    <property type="evidence" value="ECO:0007669"/>
    <property type="project" value="UniProtKB-SubCell"/>
</dbReference>
<feature type="transmembrane region" description="Helical" evidence="5">
    <location>
        <begin position="72"/>
        <end position="91"/>
    </location>
</feature>
<evidence type="ECO:0000313" key="8">
    <source>
        <dbReference type="Proteomes" id="UP000727993"/>
    </source>
</evidence>
<keyword evidence="2 5" id="KW-0812">Transmembrane</keyword>
<organism evidence="7 8">
    <name type="scientific">Candidatus Neomicrothrix subdominans</name>
    <dbReference type="NCBI Taxonomy" id="2954438"/>
    <lineage>
        <taxon>Bacteria</taxon>
        <taxon>Bacillati</taxon>
        <taxon>Actinomycetota</taxon>
        <taxon>Acidimicrobiia</taxon>
        <taxon>Acidimicrobiales</taxon>
        <taxon>Microthrixaceae</taxon>
        <taxon>Candidatus Neomicrothrix</taxon>
    </lineage>
</organism>
<evidence type="ECO:0000256" key="5">
    <source>
        <dbReference type="SAM" id="Phobius"/>
    </source>
</evidence>
<dbReference type="Proteomes" id="UP000727993">
    <property type="component" value="Unassembled WGS sequence"/>
</dbReference>
<dbReference type="PANTHER" id="PTHR38480:SF1">
    <property type="entry name" value="SLR0254 PROTEIN"/>
    <property type="match status" value="1"/>
</dbReference>
<feature type="domain" description="RDD" evidence="6">
    <location>
        <begin position="35"/>
        <end position="161"/>
    </location>
</feature>
<comment type="caution">
    <text evidence="7">The sequence shown here is derived from an EMBL/GenBank/DDBJ whole genome shotgun (WGS) entry which is preliminary data.</text>
</comment>
<gene>
    <name evidence="7" type="ORF">IPN02_03470</name>
</gene>
<evidence type="ECO:0000256" key="4">
    <source>
        <dbReference type="ARBA" id="ARBA00023136"/>
    </source>
</evidence>
<feature type="transmembrane region" description="Helical" evidence="5">
    <location>
        <begin position="127"/>
        <end position="149"/>
    </location>
</feature>
<dbReference type="InterPro" id="IPR010432">
    <property type="entry name" value="RDD"/>
</dbReference>
<dbReference type="Pfam" id="PF06271">
    <property type="entry name" value="RDD"/>
    <property type="match status" value="1"/>
</dbReference>
<keyword evidence="4 5" id="KW-0472">Membrane</keyword>
<evidence type="ECO:0000256" key="1">
    <source>
        <dbReference type="ARBA" id="ARBA00004141"/>
    </source>
</evidence>
<evidence type="ECO:0000256" key="3">
    <source>
        <dbReference type="ARBA" id="ARBA00022989"/>
    </source>
</evidence>
<sequence>MSAAPQFADVSRRGLAADPNTVVTPEAVLLSQPVAAVPSRLLARVIDLLLQLVIILVALVAAAFLANASETLAAYVAFGSILFVLVGYPTIFEALWRGRTPGKVAVGLRVVSGEGGPVGWSESSMRAIAGLVEIYLTLGALAITASFLSPRAQRLGDLMAGTFVVSEPAALLRLQPVVFPTPPGHAEYVDVLDVARLGDAGYGVVREALLRLGTLDPAARHAVTNELGHRVVARIGVGVPTWMTAEEFLAAVCTAYQRRQGGLAAVGLGAYESTNSSWAAPSGPPLWHGAPSAAAPDLGGWVA</sequence>
<evidence type="ECO:0000256" key="2">
    <source>
        <dbReference type="ARBA" id="ARBA00022692"/>
    </source>
</evidence>
<dbReference type="PANTHER" id="PTHR38480">
    <property type="entry name" value="SLR0254 PROTEIN"/>
    <property type="match status" value="1"/>
</dbReference>
<proteinExistence type="predicted"/>
<reference evidence="7 8" key="1">
    <citation type="submission" date="2020-10" db="EMBL/GenBank/DDBJ databases">
        <title>Connecting structure to function with the recovery of over 1000 high-quality activated sludge metagenome-assembled genomes encoding full-length rRNA genes using long-read sequencing.</title>
        <authorList>
            <person name="Singleton C.M."/>
            <person name="Petriglieri F."/>
            <person name="Kristensen J.M."/>
            <person name="Kirkegaard R.H."/>
            <person name="Michaelsen T.Y."/>
            <person name="Andersen M.H."/>
            <person name="Karst S.M."/>
            <person name="Dueholm M.S."/>
            <person name="Nielsen P.H."/>
            <person name="Albertsen M."/>
        </authorList>
    </citation>
    <scope>NUCLEOTIDE SEQUENCE [LARGE SCALE GENOMIC DNA]</scope>
    <source>
        <strain evidence="7">Lyne_18-Q3-R50-59_MAXAC.006</strain>
    </source>
</reference>